<proteinExistence type="predicted"/>
<reference evidence="3" key="2">
    <citation type="submission" date="2015-01" db="EMBL/GenBank/DDBJ databases">
        <title>Evolutionary Origins and Diversification of the Mycorrhizal Mutualists.</title>
        <authorList>
            <consortium name="DOE Joint Genome Institute"/>
            <consortium name="Mycorrhizal Genomics Consortium"/>
            <person name="Kohler A."/>
            <person name="Kuo A."/>
            <person name="Nagy L.G."/>
            <person name="Floudas D."/>
            <person name="Copeland A."/>
            <person name="Barry K.W."/>
            <person name="Cichocki N."/>
            <person name="Veneault-Fourrey C."/>
            <person name="LaButti K."/>
            <person name="Lindquist E.A."/>
            <person name="Lipzen A."/>
            <person name="Lundell T."/>
            <person name="Morin E."/>
            <person name="Murat C."/>
            <person name="Riley R."/>
            <person name="Ohm R."/>
            <person name="Sun H."/>
            <person name="Tunlid A."/>
            <person name="Henrissat B."/>
            <person name="Grigoriev I.V."/>
            <person name="Hibbett D.S."/>
            <person name="Martin F."/>
        </authorList>
    </citation>
    <scope>NUCLEOTIDE SEQUENCE [LARGE SCALE GENOMIC DNA]</scope>
    <source>
        <strain evidence="3">Marx 270</strain>
    </source>
</reference>
<feature type="compositionally biased region" description="Basic and acidic residues" evidence="1">
    <location>
        <begin position="31"/>
        <end position="40"/>
    </location>
</feature>
<feature type="compositionally biased region" description="Polar residues" evidence="1">
    <location>
        <begin position="57"/>
        <end position="72"/>
    </location>
</feature>
<keyword evidence="3" id="KW-1185">Reference proteome</keyword>
<evidence type="ECO:0000313" key="2">
    <source>
        <dbReference type="EMBL" id="KIN96090.1"/>
    </source>
</evidence>
<name>A0A0C3NK96_PISTI</name>
<evidence type="ECO:0000256" key="1">
    <source>
        <dbReference type="SAM" id="MobiDB-lite"/>
    </source>
</evidence>
<dbReference type="AlphaFoldDB" id="A0A0C3NK96"/>
<dbReference type="InParanoid" id="A0A0C3NK96"/>
<protein>
    <submittedName>
        <fullName evidence="2">Uncharacterized protein</fullName>
    </submittedName>
</protein>
<sequence>MDTINALLWDTAKQVKKQQWRAHQGYIDCRDQRDSQRQEMEPYGNSLPHKTHLPRISRSSRPNWRSGKSNANADHHIRKSYAPEQPVAGPSTFDVDHAMTGDEGFEEDVDALGEDDDKAIPEHEDGAAVGKHPGKSA</sequence>
<feature type="region of interest" description="Disordered" evidence="1">
    <location>
        <begin position="31"/>
        <end position="137"/>
    </location>
</feature>
<organism evidence="2 3">
    <name type="scientific">Pisolithus tinctorius Marx 270</name>
    <dbReference type="NCBI Taxonomy" id="870435"/>
    <lineage>
        <taxon>Eukaryota</taxon>
        <taxon>Fungi</taxon>
        <taxon>Dikarya</taxon>
        <taxon>Basidiomycota</taxon>
        <taxon>Agaricomycotina</taxon>
        <taxon>Agaricomycetes</taxon>
        <taxon>Agaricomycetidae</taxon>
        <taxon>Boletales</taxon>
        <taxon>Sclerodermatineae</taxon>
        <taxon>Pisolithaceae</taxon>
        <taxon>Pisolithus</taxon>
    </lineage>
</organism>
<accession>A0A0C3NK96</accession>
<gene>
    <name evidence="2" type="ORF">M404DRAFT_33570</name>
</gene>
<reference evidence="2 3" key="1">
    <citation type="submission" date="2014-04" db="EMBL/GenBank/DDBJ databases">
        <authorList>
            <consortium name="DOE Joint Genome Institute"/>
            <person name="Kuo A."/>
            <person name="Kohler A."/>
            <person name="Costa M.D."/>
            <person name="Nagy L.G."/>
            <person name="Floudas D."/>
            <person name="Copeland A."/>
            <person name="Barry K.W."/>
            <person name="Cichocki N."/>
            <person name="Veneault-Fourrey C."/>
            <person name="LaButti K."/>
            <person name="Lindquist E.A."/>
            <person name="Lipzen A."/>
            <person name="Lundell T."/>
            <person name="Morin E."/>
            <person name="Murat C."/>
            <person name="Sun H."/>
            <person name="Tunlid A."/>
            <person name="Henrissat B."/>
            <person name="Grigoriev I.V."/>
            <person name="Hibbett D.S."/>
            <person name="Martin F."/>
            <person name="Nordberg H.P."/>
            <person name="Cantor M.N."/>
            <person name="Hua S.X."/>
        </authorList>
    </citation>
    <scope>NUCLEOTIDE SEQUENCE [LARGE SCALE GENOMIC DNA]</scope>
    <source>
        <strain evidence="2 3">Marx 270</strain>
    </source>
</reference>
<evidence type="ECO:0000313" key="3">
    <source>
        <dbReference type="Proteomes" id="UP000054217"/>
    </source>
</evidence>
<dbReference type="EMBL" id="KN832053">
    <property type="protein sequence ID" value="KIN96090.1"/>
    <property type="molecule type" value="Genomic_DNA"/>
</dbReference>
<dbReference type="Proteomes" id="UP000054217">
    <property type="component" value="Unassembled WGS sequence"/>
</dbReference>
<dbReference type="OrthoDB" id="2702471at2759"/>
<dbReference type="HOGENOM" id="CLU_122498_0_0_1"/>
<feature type="compositionally biased region" description="Acidic residues" evidence="1">
    <location>
        <begin position="103"/>
        <end position="117"/>
    </location>
</feature>